<dbReference type="AlphaFoldDB" id="A0A6G1D235"/>
<proteinExistence type="predicted"/>
<gene>
    <name evidence="1" type="ORF">E2562_011454</name>
</gene>
<comment type="caution">
    <text evidence="1">The sequence shown here is derived from an EMBL/GenBank/DDBJ whole genome shotgun (WGS) entry which is preliminary data.</text>
</comment>
<dbReference type="Proteomes" id="UP000479710">
    <property type="component" value="Unassembled WGS sequence"/>
</dbReference>
<protein>
    <submittedName>
        <fullName evidence="1">Uncharacterized protein</fullName>
    </submittedName>
</protein>
<sequence>MPLAHARLQSIVRALAELTSPSGPLVGLSLSQGRPRESPCVAIPNLSPTFHPTHTMCSVK</sequence>
<organism evidence="1 2">
    <name type="scientific">Oryza meyeriana var. granulata</name>
    <dbReference type="NCBI Taxonomy" id="110450"/>
    <lineage>
        <taxon>Eukaryota</taxon>
        <taxon>Viridiplantae</taxon>
        <taxon>Streptophyta</taxon>
        <taxon>Embryophyta</taxon>
        <taxon>Tracheophyta</taxon>
        <taxon>Spermatophyta</taxon>
        <taxon>Magnoliopsida</taxon>
        <taxon>Liliopsida</taxon>
        <taxon>Poales</taxon>
        <taxon>Poaceae</taxon>
        <taxon>BOP clade</taxon>
        <taxon>Oryzoideae</taxon>
        <taxon>Oryzeae</taxon>
        <taxon>Oryzinae</taxon>
        <taxon>Oryza</taxon>
        <taxon>Oryza meyeriana</taxon>
    </lineage>
</organism>
<evidence type="ECO:0000313" key="1">
    <source>
        <dbReference type="EMBL" id="KAF0906460.1"/>
    </source>
</evidence>
<evidence type="ECO:0000313" key="2">
    <source>
        <dbReference type="Proteomes" id="UP000479710"/>
    </source>
</evidence>
<dbReference type="EMBL" id="SPHZ02000007">
    <property type="protein sequence ID" value="KAF0906460.1"/>
    <property type="molecule type" value="Genomic_DNA"/>
</dbReference>
<keyword evidence="2" id="KW-1185">Reference proteome</keyword>
<name>A0A6G1D235_9ORYZ</name>
<reference evidence="1 2" key="1">
    <citation type="submission" date="2019-11" db="EMBL/GenBank/DDBJ databases">
        <title>Whole genome sequence of Oryza granulata.</title>
        <authorList>
            <person name="Li W."/>
        </authorList>
    </citation>
    <scope>NUCLEOTIDE SEQUENCE [LARGE SCALE GENOMIC DNA]</scope>
    <source>
        <strain evidence="2">cv. Menghai</strain>
        <tissue evidence="1">Leaf</tissue>
    </source>
</reference>
<accession>A0A6G1D235</accession>